<dbReference type="Proteomes" id="UP000299102">
    <property type="component" value="Unassembled WGS sequence"/>
</dbReference>
<keyword evidence="3" id="KW-1185">Reference proteome</keyword>
<gene>
    <name evidence="2" type="ORF">EVAR_98006_1</name>
</gene>
<evidence type="ECO:0000313" key="3">
    <source>
        <dbReference type="Proteomes" id="UP000299102"/>
    </source>
</evidence>
<name>A0A4C1WL11_EUMVA</name>
<protein>
    <submittedName>
        <fullName evidence="2">Uncharacterized protein</fullName>
    </submittedName>
</protein>
<proteinExistence type="predicted"/>
<dbReference type="AlphaFoldDB" id="A0A4C1WL11"/>
<sequence length="123" mass="13786">MCKAAPPDRPRHEKLCGGKTRDEYRTGAVSLHVRHEVPRACPLGLRDEESRHLATAVAARELRRNLGGRPPSAHPLHCPRRYRGVTQLSAPRVMHVAPGVLALSRQECHRHPPLIYSICKKSK</sequence>
<accession>A0A4C1WL11</accession>
<dbReference type="EMBL" id="BGZK01000576">
    <property type="protein sequence ID" value="GBP51182.1"/>
    <property type="molecule type" value="Genomic_DNA"/>
</dbReference>
<comment type="caution">
    <text evidence="2">The sequence shown here is derived from an EMBL/GenBank/DDBJ whole genome shotgun (WGS) entry which is preliminary data.</text>
</comment>
<evidence type="ECO:0000313" key="2">
    <source>
        <dbReference type="EMBL" id="GBP51182.1"/>
    </source>
</evidence>
<feature type="region of interest" description="Disordered" evidence="1">
    <location>
        <begin position="1"/>
        <end position="20"/>
    </location>
</feature>
<organism evidence="2 3">
    <name type="scientific">Eumeta variegata</name>
    <name type="common">Bagworm moth</name>
    <name type="synonym">Eumeta japonica</name>
    <dbReference type="NCBI Taxonomy" id="151549"/>
    <lineage>
        <taxon>Eukaryota</taxon>
        <taxon>Metazoa</taxon>
        <taxon>Ecdysozoa</taxon>
        <taxon>Arthropoda</taxon>
        <taxon>Hexapoda</taxon>
        <taxon>Insecta</taxon>
        <taxon>Pterygota</taxon>
        <taxon>Neoptera</taxon>
        <taxon>Endopterygota</taxon>
        <taxon>Lepidoptera</taxon>
        <taxon>Glossata</taxon>
        <taxon>Ditrysia</taxon>
        <taxon>Tineoidea</taxon>
        <taxon>Psychidae</taxon>
        <taxon>Oiketicinae</taxon>
        <taxon>Eumeta</taxon>
    </lineage>
</organism>
<evidence type="ECO:0000256" key="1">
    <source>
        <dbReference type="SAM" id="MobiDB-lite"/>
    </source>
</evidence>
<reference evidence="2 3" key="1">
    <citation type="journal article" date="2019" name="Commun. Biol.">
        <title>The bagworm genome reveals a unique fibroin gene that provides high tensile strength.</title>
        <authorList>
            <person name="Kono N."/>
            <person name="Nakamura H."/>
            <person name="Ohtoshi R."/>
            <person name="Tomita M."/>
            <person name="Numata K."/>
            <person name="Arakawa K."/>
        </authorList>
    </citation>
    <scope>NUCLEOTIDE SEQUENCE [LARGE SCALE GENOMIC DNA]</scope>
</reference>